<dbReference type="STRING" id="626940.BHW43_00245"/>
<sequence length="90" mass="10311">MKKLLIILLMAICAWEAWDYTHPQPVDRYVVKVTAADGDTLWHLVGDVMDREGDRRDVREVIHYAKKISNLKGDLQVGDVVLIPIEVVKK</sequence>
<dbReference type="EMBL" id="MNTG01000001">
    <property type="protein sequence ID" value="OLA39363.1"/>
    <property type="molecule type" value="Genomic_DNA"/>
</dbReference>
<reference evidence="1 2" key="1">
    <citation type="journal article" date="2016" name="Nat. Biotechnol.">
        <title>Measurement of bacterial replication rates in microbial communities.</title>
        <authorList>
            <person name="Brown C.T."/>
            <person name="Olm M.R."/>
            <person name="Thomas B.C."/>
            <person name="Banfield J.F."/>
        </authorList>
    </citation>
    <scope>NUCLEOTIDE SEQUENCE [LARGE SCALE GENOMIC DNA]</scope>
    <source>
        <strain evidence="1">46_33</strain>
    </source>
</reference>
<evidence type="ECO:0008006" key="3">
    <source>
        <dbReference type="Google" id="ProtNLM"/>
    </source>
</evidence>
<dbReference type="Proteomes" id="UP000186777">
    <property type="component" value="Unassembled WGS sequence"/>
</dbReference>
<accession>A0A1Q6RAG4</accession>
<comment type="caution">
    <text evidence="1">The sequence shown here is derived from an EMBL/GenBank/DDBJ whole genome shotgun (WGS) entry which is preliminary data.</text>
</comment>
<proteinExistence type="predicted"/>
<protein>
    <recommendedName>
        <fullName evidence="3">LysM domain-containing protein</fullName>
    </recommendedName>
</protein>
<dbReference type="AlphaFoldDB" id="A0A1Q6RAG4"/>
<gene>
    <name evidence="1" type="ORF">BHW43_00245</name>
</gene>
<dbReference type="RefSeq" id="WP_303679074.1">
    <property type="nucleotide sequence ID" value="NZ_CATZZF010000001.1"/>
</dbReference>
<organism evidence="1 2">
    <name type="scientific">Phascolarctobacterium succinatutens</name>
    <dbReference type="NCBI Taxonomy" id="626940"/>
    <lineage>
        <taxon>Bacteria</taxon>
        <taxon>Bacillati</taxon>
        <taxon>Bacillota</taxon>
        <taxon>Negativicutes</taxon>
        <taxon>Acidaminococcales</taxon>
        <taxon>Acidaminococcaceae</taxon>
        <taxon>Phascolarctobacterium</taxon>
    </lineage>
</organism>
<evidence type="ECO:0000313" key="2">
    <source>
        <dbReference type="Proteomes" id="UP000186777"/>
    </source>
</evidence>
<evidence type="ECO:0000313" key="1">
    <source>
        <dbReference type="EMBL" id="OLA39363.1"/>
    </source>
</evidence>
<name>A0A1Q6RAG4_9FIRM</name>